<feature type="region of interest" description="Disordered" evidence="1">
    <location>
        <begin position="314"/>
        <end position="346"/>
    </location>
</feature>
<dbReference type="SUPFAM" id="SSF46565">
    <property type="entry name" value="Chaperone J-domain"/>
    <property type="match status" value="1"/>
</dbReference>
<feature type="region of interest" description="Disordered" evidence="1">
    <location>
        <begin position="140"/>
        <end position="176"/>
    </location>
</feature>
<dbReference type="Proteomes" id="UP001168098">
    <property type="component" value="Unassembled WGS sequence"/>
</dbReference>
<dbReference type="InterPro" id="IPR036869">
    <property type="entry name" value="J_dom_sf"/>
</dbReference>
<dbReference type="PROSITE" id="PS00636">
    <property type="entry name" value="DNAJ_1"/>
    <property type="match status" value="1"/>
</dbReference>
<dbReference type="EMBL" id="JARBHA010000003">
    <property type="protein sequence ID" value="KAJ9705728.1"/>
    <property type="molecule type" value="Genomic_DNA"/>
</dbReference>
<dbReference type="InterPro" id="IPR001623">
    <property type="entry name" value="DnaJ_domain"/>
</dbReference>
<feature type="compositionally biased region" description="Basic and acidic residues" evidence="1">
    <location>
        <begin position="364"/>
        <end position="375"/>
    </location>
</feature>
<comment type="caution">
    <text evidence="3">The sequence shown here is derived from an EMBL/GenBank/DDBJ whole genome shotgun (WGS) entry which is preliminary data.</text>
</comment>
<evidence type="ECO:0000313" key="4">
    <source>
        <dbReference type="Proteomes" id="UP001168098"/>
    </source>
</evidence>
<proteinExistence type="predicted"/>
<name>A0AA39E2D9_VITRO</name>
<dbReference type="CDD" id="cd15489">
    <property type="entry name" value="PHD_SF"/>
    <property type="match status" value="1"/>
</dbReference>
<gene>
    <name evidence="3" type="ORF">PVL29_003694</name>
</gene>
<dbReference type="InterPro" id="IPR056988">
    <property type="entry name" value="Zn_ribbon_pln"/>
</dbReference>
<dbReference type="SMART" id="SM00271">
    <property type="entry name" value="DnaJ"/>
    <property type="match status" value="1"/>
</dbReference>
<reference evidence="3 4" key="1">
    <citation type="journal article" date="2023" name="BMC Biotechnol.">
        <title>Vitis rotundifolia cv Carlos genome sequencing.</title>
        <authorList>
            <person name="Huff M."/>
            <person name="Hulse-Kemp A."/>
            <person name="Scheffler B."/>
            <person name="Youngblood R."/>
            <person name="Simpson S."/>
            <person name="Babiker E."/>
            <person name="Staton M."/>
        </authorList>
    </citation>
    <scope>NUCLEOTIDE SEQUENCE [LARGE SCALE GENOMIC DNA]</scope>
    <source>
        <tissue evidence="3">Leaf</tissue>
    </source>
</reference>
<dbReference type="Gene3D" id="1.10.287.110">
    <property type="entry name" value="DnaJ domain"/>
    <property type="match status" value="1"/>
</dbReference>
<dbReference type="PANTHER" id="PTHR45496:SF19">
    <property type="entry name" value="J DOMAIN-CONTAINING PROTEIN"/>
    <property type="match status" value="1"/>
</dbReference>
<feature type="domain" description="J" evidence="2">
    <location>
        <begin position="68"/>
        <end position="133"/>
    </location>
</feature>
<feature type="region of interest" description="Disordered" evidence="1">
    <location>
        <begin position="362"/>
        <end position="387"/>
    </location>
</feature>
<protein>
    <recommendedName>
        <fullName evidence="2">J domain-containing protein</fullName>
    </recommendedName>
</protein>
<accession>A0AA39E2D9</accession>
<evidence type="ECO:0000256" key="1">
    <source>
        <dbReference type="SAM" id="MobiDB-lite"/>
    </source>
</evidence>
<keyword evidence="4" id="KW-1185">Reference proteome</keyword>
<evidence type="ECO:0000259" key="2">
    <source>
        <dbReference type="PROSITE" id="PS50076"/>
    </source>
</evidence>
<dbReference type="InterPro" id="IPR053052">
    <property type="entry name" value="Imprinting_Balance_Reg"/>
</dbReference>
<dbReference type="PROSITE" id="PS50076">
    <property type="entry name" value="DNAJ_2"/>
    <property type="match status" value="1"/>
</dbReference>
<dbReference type="PANTHER" id="PTHR45496">
    <property type="entry name" value="CHAPERONE DNAJ-DOMAIN SUPERFAMILY PROTEIN"/>
    <property type="match status" value="1"/>
</dbReference>
<dbReference type="AlphaFoldDB" id="A0AA39E2D9"/>
<feature type="compositionally biased region" description="Acidic residues" evidence="1">
    <location>
        <begin position="314"/>
        <end position="339"/>
    </location>
</feature>
<dbReference type="Pfam" id="PF00226">
    <property type="entry name" value="DnaJ"/>
    <property type="match status" value="1"/>
</dbReference>
<dbReference type="InterPro" id="IPR018253">
    <property type="entry name" value="DnaJ_domain_CS"/>
</dbReference>
<sequence>MEGNRAVEAERWLSIAEKLLAARDLHGCKTFAIRARESDPRQVRFSDQILAVADALIAGEARINNQNDWYAILQLARRTQDPELVATQYRRLALLLNPDQNRLPFADQAFRLVADAWSVLSNQAKKALYDDELSLLKLDPSADSAQQGRRPVRKSARNKGGSGEMPSFESARMPRTTESTQSLGPCFWTACPYCYNLYEYPRVYEECVLRCQNCQRAFHAVRIPSPPAVGDGKDGYFCCWGFFPLGFSVNTPENAKTTGGYSNWVPFSPMFACPSQCEGHRNVPEQPEKVVVAKNVNAPRTKTAVARRSIVIYDDDDDDDDDDEFIEVSDPSDDSDDEWGSIRKKKKAKSVKAKGLVGKVGRKSQGEKIKKEDQRFSGQVEGGSGESAQGLLAVEEGVEAPCVSKVDTSTKVGGNNGKKQPEKGVKELGKLDLNVEFSNEVEEAGVGISEGNGTGNGEEDNIEGISFFEGLDEFLSSLPILSVVGDDKVKAA</sequence>
<organism evidence="3 4">
    <name type="scientific">Vitis rotundifolia</name>
    <name type="common">Muscadine grape</name>
    <dbReference type="NCBI Taxonomy" id="103349"/>
    <lineage>
        <taxon>Eukaryota</taxon>
        <taxon>Viridiplantae</taxon>
        <taxon>Streptophyta</taxon>
        <taxon>Embryophyta</taxon>
        <taxon>Tracheophyta</taxon>
        <taxon>Spermatophyta</taxon>
        <taxon>Magnoliopsida</taxon>
        <taxon>eudicotyledons</taxon>
        <taxon>Gunneridae</taxon>
        <taxon>Pentapetalae</taxon>
        <taxon>rosids</taxon>
        <taxon>Vitales</taxon>
        <taxon>Vitaceae</taxon>
        <taxon>Viteae</taxon>
        <taxon>Vitis</taxon>
    </lineage>
</organism>
<dbReference type="Pfam" id="PF23551">
    <property type="entry name" value="Zn_ribbon_20"/>
    <property type="match status" value="1"/>
</dbReference>
<dbReference type="CDD" id="cd06257">
    <property type="entry name" value="DnaJ"/>
    <property type="match status" value="1"/>
</dbReference>
<evidence type="ECO:0000313" key="3">
    <source>
        <dbReference type="EMBL" id="KAJ9705728.1"/>
    </source>
</evidence>